<gene>
    <name evidence="2" type="ORF">GSLYS_00015928001</name>
</gene>
<dbReference type="Pfam" id="PF00386">
    <property type="entry name" value="C1q"/>
    <property type="match status" value="1"/>
</dbReference>
<dbReference type="EMBL" id="CAXITT010000481">
    <property type="protein sequence ID" value="CAL1542334.1"/>
    <property type="molecule type" value="Genomic_DNA"/>
</dbReference>
<dbReference type="AlphaFoldDB" id="A0AAV2I6L2"/>
<feature type="domain" description="C1q" evidence="1">
    <location>
        <begin position="19"/>
        <end position="132"/>
    </location>
</feature>
<protein>
    <recommendedName>
        <fullName evidence="1">C1q domain-containing protein</fullName>
    </recommendedName>
</protein>
<proteinExistence type="predicted"/>
<keyword evidence="3" id="KW-1185">Reference proteome</keyword>
<comment type="caution">
    <text evidence="2">The sequence shown here is derived from an EMBL/GenBank/DDBJ whole genome shotgun (WGS) entry which is preliminary data.</text>
</comment>
<dbReference type="Proteomes" id="UP001497497">
    <property type="component" value="Unassembled WGS sequence"/>
</dbReference>
<organism evidence="2 3">
    <name type="scientific">Lymnaea stagnalis</name>
    <name type="common">Great pond snail</name>
    <name type="synonym">Helix stagnalis</name>
    <dbReference type="NCBI Taxonomy" id="6523"/>
    <lineage>
        <taxon>Eukaryota</taxon>
        <taxon>Metazoa</taxon>
        <taxon>Spiralia</taxon>
        <taxon>Lophotrochozoa</taxon>
        <taxon>Mollusca</taxon>
        <taxon>Gastropoda</taxon>
        <taxon>Heterobranchia</taxon>
        <taxon>Euthyneura</taxon>
        <taxon>Panpulmonata</taxon>
        <taxon>Hygrophila</taxon>
        <taxon>Lymnaeoidea</taxon>
        <taxon>Lymnaeidae</taxon>
        <taxon>Lymnaea</taxon>
    </lineage>
</organism>
<evidence type="ECO:0000313" key="3">
    <source>
        <dbReference type="Proteomes" id="UP001497497"/>
    </source>
</evidence>
<evidence type="ECO:0000313" key="2">
    <source>
        <dbReference type="EMBL" id="CAL1542334.1"/>
    </source>
</evidence>
<dbReference type="Gene3D" id="2.60.120.40">
    <property type="match status" value="1"/>
</dbReference>
<feature type="non-terminal residue" evidence="2">
    <location>
        <position position="132"/>
    </location>
</feature>
<dbReference type="PROSITE" id="PS50871">
    <property type="entry name" value="C1Q"/>
    <property type="match status" value="1"/>
</dbReference>
<name>A0AAV2I6L2_LYMST</name>
<reference evidence="2 3" key="1">
    <citation type="submission" date="2024-04" db="EMBL/GenBank/DDBJ databases">
        <authorList>
            <consortium name="Genoscope - CEA"/>
            <person name="William W."/>
        </authorList>
    </citation>
    <scope>NUCLEOTIDE SEQUENCE [LARGE SCALE GENOMIC DNA]</scope>
</reference>
<feature type="non-terminal residue" evidence="2">
    <location>
        <position position="1"/>
    </location>
</feature>
<dbReference type="SUPFAM" id="SSF49842">
    <property type="entry name" value="TNF-like"/>
    <property type="match status" value="1"/>
</dbReference>
<sequence length="132" mass="14528">AENQIAQLNEKISHLELKCSLPNFGFYASTTISVLSNWLLDVSKFDYVGANYGDHFDPVTGKFTAPLNGLYLISMSALPGSINGTYYTYCYLRRNNILIPEAEAIMVFHGTGNQSVTRCSEMSAGDVICLQS</sequence>
<accession>A0AAV2I6L2</accession>
<evidence type="ECO:0000259" key="1">
    <source>
        <dbReference type="PROSITE" id="PS50871"/>
    </source>
</evidence>
<dbReference type="InterPro" id="IPR001073">
    <property type="entry name" value="C1q_dom"/>
</dbReference>
<dbReference type="InterPro" id="IPR008983">
    <property type="entry name" value="Tumour_necrosis_fac-like_dom"/>
</dbReference>